<dbReference type="CDD" id="cd11318">
    <property type="entry name" value="AmyAc_bac_fung_AmyA"/>
    <property type="match status" value="1"/>
</dbReference>
<dbReference type="Gene3D" id="2.60.40.1180">
    <property type="entry name" value="Golgi alpha-mannosidase II"/>
    <property type="match status" value="1"/>
</dbReference>
<feature type="binding site" evidence="8">
    <location>
        <position position="195"/>
    </location>
    <ligand>
        <name>Ca(2+)</name>
        <dbReference type="ChEBI" id="CHEBI:29108"/>
        <label>1</label>
    </ligand>
</feature>
<dbReference type="NCBIfam" id="NF006968">
    <property type="entry name" value="PRK09441.1-1"/>
    <property type="match status" value="1"/>
</dbReference>
<feature type="binding site" evidence="8">
    <location>
        <position position="103"/>
    </location>
    <ligand>
        <name>Ca(2+)</name>
        <dbReference type="ChEBI" id="CHEBI:29108"/>
        <label>1</label>
    </ligand>
</feature>
<sequence length="487" mass="56641">MKNGVMMQYFEWNLPNDGKLWKQLCADAGHLHEIGITAVWIPPAYKADEQQDEGYATYDLFDLGEFFQNNTVRTKYGTKEELKSMIAELHKYNISVYLDAVMNHKAEGDYTEKFTVREVDPEERNRDISDDFEIQAWTGYDFFGRADKYSSFKWHWYHFSGVGFDDIKRRSGIFRIIGENKNWSRGVDLEHGNYDFLMYNDLDLNHPAVITELNRWGVWVANELNLDGMRLDAIKHMDDKFIKQFIQWVRMNRGEDFYAVGEYWSGNVDTLNNYLEAVDKSIDLFDVPLHYSLYDASRKKKEYDMRNLLKDSLSVMHPELGVTFVDNHDSQKGSSLESEVEDWFKPSAYALILLMKDGYPCIFYGDYYGVNGKISNHRKTIDTLLKTRHKYAYGHQVDYFDHAAIVGFVRLGDTDHLDSGLALLISNGEDGSKMMNVGTHRSGEIWYDLTGNVENDILIDKYGYGEFAVKEDRFSVWVKKSNGCKRS</sequence>
<dbReference type="GO" id="GO:0005975">
    <property type="term" value="P:carbohydrate metabolic process"/>
    <property type="evidence" value="ECO:0007669"/>
    <property type="project" value="InterPro"/>
</dbReference>
<keyword evidence="6 10" id="KW-0326">Glycosidase</keyword>
<dbReference type="SUPFAM" id="SSF51011">
    <property type="entry name" value="Glycosyl hydrolase domain"/>
    <property type="match status" value="1"/>
</dbReference>
<dbReference type="InterPro" id="IPR006047">
    <property type="entry name" value="GH13_cat_dom"/>
</dbReference>
<reference evidence="10" key="1">
    <citation type="submission" date="2016-04" db="EMBL/GenBank/DDBJ databases">
        <authorList>
            <person name="Evans L.H."/>
            <person name="Alamgir A."/>
            <person name="Owens N."/>
            <person name="Weber N.D."/>
            <person name="Virtaneva K."/>
            <person name="Barbian K."/>
            <person name="Babar A."/>
            <person name="Rosenke K."/>
        </authorList>
    </citation>
    <scope>NUCLEOTIDE SEQUENCE</scope>
    <source>
        <strain evidence="10">86-2</strain>
    </source>
</reference>
<dbReference type="RefSeq" id="WP_296948272.1">
    <property type="nucleotide sequence ID" value="NZ_LT599021.1"/>
</dbReference>
<keyword evidence="8" id="KW-0106">Calcium</keyword>
<dbReference type="NCBIfam" id="NF006969">
    <property type="entry name" value="PRK09441.1-2"/>
    <property type="match status" value="1"/>
</dbReference>
<evidence type="ECO:0000256" key="5">
    <source>
        <dbReference type="ARBA" id="ARBA00023277"/>
    </source>
</evidence>
<dbReference type="PIRSF" id="PIRSF001021">
    <property type="entry name" value="Alph-amls_thrmst"/>
    <property type="match status" value="1"/>
</dbReference>
<feature type="domain" description="Glycosyl hydrolase family 13 catalytic" evidence="9">
    <location>
        <begin position="4"/>
        <end position="388"/>
    </location>
</feature>
<gene>
    <name evidence="10" type="ORF">KL86DYS2_11236</name>
</gene>
<keyword evidence="4 10" id="KW-0378">Hydrolase</keyword>
<dbReference type="PANTHER" id="PTHR43447">
    <property type="entry name" value="ALPHA-AMYLASE"/>
    <property type="match status" value="1"/>
</dbReference>
<dbReference type="EC" id="3.2.1.1" evidence="10"/>
<evidence type="ECO:0000256" key="8">
    <source>
        <dbReference type="PIRSR" id="PIRSR001021-2"/>
    </source>
</evidence>
<evidence type="ECO:0000256" key="4">
    <source>
        <dbReference type="ARBA" id="ARBA00022801"/>
    </source>
</evidence>
<name>A0A212JCR4_9BACT</name>
<evidence type="ECO:0000259" key="9">
    <source>
        <dbReference type="SMART" id="SM00642"/>
    </source>
</evidence>
<protein>
    <submittedName>
        <fullName evidence="10">Alpha-amylase</fullName>
        <ecNumber evidence="10">3.2.1.1</ecNumber>
    </submittedName>
</protein>
<evidence type="ECO:0000256" key="7">
    <source>
        <dbReference type="PIRSR" id="PIRSR001021-1"/>
    </source>
</evidence>
<feature type="binding site" evidence="8">
    <location>
        <position position="203"/>
    </location>
    <ligand>
        <name>Ca(2+)</name>
        <dbReference type="ChEBI" id="CHEBI:29108"/>
        <label>2</label>
    </ligand>
</feature>
<feature type="binding site" evidence="8">
    <location>
        <position position="236"/>
    </location>
    <ligand>
        <name>Ca(2+)</name>
        <dbReference type="ChEBI" id="CHEBI:29108"/>
        <label>1</label>
    </ligand>
</feature>
<keyword evidence="5" id="KW-0119">Carbohydrate metabolism</keyword>
<accession>A0A212JCR4</accession>
<evidence type="ECO:0000256" key="2">
    <source>
        <dbReference type="ARBA" id="ARBA00008061"/>
    </source>
</evidence>
<dbReference type="SMART" id="SM00642">
    <property type="entry name" value="Aamy"/>
    <property type="match status" value="1"/>
</dbReference>
<dbReference type="EMBL" id="FLUL01000001">
    <property type="protein sequence ID" value="SBV97234.1"/>
    <property type="molecule type" value="Genomic_DNA"/>
</dbReference>
<feature type="active site" description="Nucleophile" evidence="7">
    <location>
        <position position="232"/>
    </location>
</feature>
<dbReference type="InterPro" id="IPR013776">
    <property type="entry name" value="A-amylase_thermo"/>
</dbReference>
<dbReference type="GO" id="GO:0004556">
    <property type="term" value="F:alpha-amylase activity"/>
    <property type="evidence" value="ECO:0007669"/>
    <property type="project" value="UniProtKB-EC"/>
</dbReference>
<evidence type="ECO:0000256" key="6">
    <source>
        <dbReference type="ARBA" id="ARBA00023295"/>
    </source>
</evidence>
<evidence type="ECO:0000256" key="3">
    <source>
        <dbReference type="ARBA" id="ARBA00022723"/>
    </source>
</evidence>
<dbReference type="GO" id="GO:0005509">
    <property type="term" value="F:calcium ion binding"/>
    <property type="evidence" value="ECO:0007669"/>
    <property type="project" value="InterPro"/>
</dbReference>
<feature type="binding site" evidence="8">
    <location>
        <position position="201"/>
    </location>
    <ligand>
        <name>Ca(2+)</name>
        <dbReference type="ChEBI" id="CHEBI:29108"/>
        <label>1</label>
    </ligand>
</feature>
<dbReference type="AlphaFoldDB" id="A0A212JCR4"/>
<dbReference type="Pfam" id="PF09154">
    <property type="entry name" value="Alpha-amy_C_pro"/>
    <property type="match status" value="1"/>
</dbReference>
<comment type="similarity">
    <text evidence="2">Belongs to the glycosyl hydrolase 13 family.</text>
</comment>
<organism evidence="10">
    <name type="scientific">uncultured Dysgonomonas sp</name>
    <dbReference type="NCBI Taxonomy" id="206096"/>
    <lineage>
        <taxon>Bacteria</taxon>
        <taxon>Pseudomonadati</taxon>
        <taxon>Bacteroidota</taxon>
        <taxon>Bacteroidia</taxon>
        <taxon>Bacteroidales</taxon>
        <taxon>Dysgonomonadaceae</taxon>
        <taxon>Dysgonomonas</taxon>
        <taxon>environmental samples</taxon>
    </lineage>
</organism>
<dbReference type="Pfam" id="PF00128">
    <property type="entry name" value="Alpha-amylase"/>
    <property type="match status" value="1"/>
</dbReference>
<dbReference type="Gene3D" id="2.40.30.140">
    <property type="match status" value="1"/>
</dbReference>
<dbReference type="InterPro" id="IPR015237">
    <property type="entry name" value="Alpha-amylase_C_pro"/>
</dbReference>
<keyword evidence="3 8" id="KW-0479">Metal-binding</keyword>
<evidence type="ECO:0000256" key="1">
    <source>
        <dbReference type="ARBA" id="ARBA00001913"/>
    </source>
</evidence>
<dbReference type="InterPro" id="IPR017853">
    <property type="entry name" value="GH"/>
</dbReference>
<comment type="cofactor">
    <cofactor evidence="1">
        <name>Ca(2+)</name>
        <dbReference type="ChEBI" id="CHEBI:29108"/>
    </cofactor>
</comment>
<feature type="active site" description="Proton donor" evidence="7">
    <location>
        <position position="262"/>
    </location>
</feature>
<dbReference type="InterPro" id="IPR013780">
    <property type="entry name" value="Glyco_hydro_b"/>
</dbReference>
<dbReference type="SUPFAM" id="SSF51445">
    <property type="entry name" value="(Trans)glycosidases"/>
    <property type="match status" value="1"/>
</dbReference>
<evidence type="ECO:0000313" key="10">
    <source>
        <dbReference type="EMBL" id="SBV97234.1"/>
    </source>
</evidence>
<proteinExistence type="inferred from homology"/>
<dbReference type="Gene3D" id="3.20.20.80">
    <property type="entry name" value="Glycosidases"/>
    <property type="match status" value="1"/>
</dbReference>